<feature type="domain" description="C2H2-type" evidence="13">
    <location>
        <begin position="150"/>
        <end position="177"/>
    </location>
</feature>
<protein>
    <submittedName>
        <fullName evidence="14">Zinc finger protein 233</fullName>
    </submittedName>
</protein>
<dbReference type="FunFam" id="3.30.160.60:FF:000634">
    <property type="entry name" value="Zinc finger X-chromosomal protein"/>
    <property type="match status" value="1"/>
</dbReference>
<reference evidence="14 15" key="1">
    <citation type="journal article" date="2019" name="Commun. Biol.">
        <title>The bagworm genome reveals a unique fibroin gene that provides high tensile strength.</title>
        <authorList>
            <person name="Kono N."/>
            <person name="Nakamura H."/>
            <person name="Ohtoshi R."/>
            <person name="Tomita M."/>
            <person name="Numata K."/>
            <person name="Arakawa K."/>
        </authorList>
    </citation>
    <scope>NUCLEOTIDE SEQUENCE [LARGE SCALE GENOMIC DNA]</scope>
</reference>
<feature type="domain" description="C2H2-type" evidence="13">
    <location>
        <begin position="94"/>
        <end position="121"/>
    </location>
</feature>
<keyword evidence="10" id="KW-0539">Nucleus</keyword>
<evidence type="ECO:0000256" key="9">
    <source>
        <dbReference type="ARBA" id="ARBA00023163"/>
    </source>
</evidence>
<dbReference type="AlphaFoldDB" id="A0A4C1ZYI2"/>
<keyword evidence="6" id="KW-0862">Zinc</keyword>
<evidence type="ECO:0000256" key="1">
    <source>
        <dbReference type="ARBA" id="ARBA00004123"/>
    </source>
</evidence>
<evidence type="ECO:0000256" key="3">
    <source>
        <dbReference type="ARBA" id="ARBA00022723"/>
    </source>
</evidence>
<gene>
    <name evidence="14" type="primary">ZNF233</name>
    <name evidence="14" type="ORF">EVAR_103572_1</name>
</gene>
<comment type="caution">
    <text evidence="14">The sequence shown here is derived from an EMBL/GenBank/DDBJ whole genome shotgun (WGS) entry which is preliminary data.</text>
</comment>
<keyword evidence="4" id="KW-0677">Repeat</keyword>
<feature type="domain" description="C2H2-type" evidence="13">
    <location>
        <begin position="122"/>
        <end position="149"/>
    </location>
</feature>
<dbReference type="GO" id="GO:0000981">
    <property type="term" value="F:DNA-binding transcription factor activity, RNA polymerase II-specific"/>
    <property type="evidence" value="ECO:0007669"/>
    <property type="project" value="TreeGrafter"/>
</dbReference>
<dbReference type="EMBL" id="BGZK01002224">
    <property type="protein sequence ID" value="GBP91923.1"/>
    <property type="molecule type" value="Genomic_DNA"/>
</dbReference>
<dbReference type="GO" id="GO:0005634">
    <property type="term" value="C:nucleus"/>
    <property type="evidence" value="ECO:0007669"/>
    <property type="project" value="UniProtKB-SubCell"/>
</dbReference>
<dbReference type="InterPro" id="IPR036236">
    <property type="entry name" value="Znf_C2H2_sf"/>
</dbReference>
<dbReference type="SMART" id="SM00355">
    <property type="entry name" value="ZnF_C2H2"/>
    <property type="match status" value="6"/>
</dbReference>
<keyword evidence="8" id="KW-0238">DNA-binding</keyword>
<evidence type="ECO:0000256" key="12">
    <source>
        <dbReference type="PROSITE-ProRule" id="PRU00042"/>
    </source>
</evidence>
<feature type="domain" description="C2H2-type" evidence="13">
    <location>
        <begin position="66"/>
        <end position="93"/>
    </location>
</feature>
<comment type="similarity">
    <text evidence="11">Belongs to the snail C2H2-type zinc-finger protein family.</text>
</comment>
<evidence type="ECO:0000313" key="14">
    <source>
        <dbReference type="EMBL" id="GBP91923.1"/>
    </source>
</evidence>
<dbReference type="GO" id="GO:0000978">
    <property type="term" value="F:RNA polymerase II cis-regulatory region sequence-specific DNA binding"/>
    <property type="evidence" value="ECO:0007669"/>
    <property type="project" value="TreeGrafter"/>
</dbReference>
<dbReference type="FunFam" id="3.30.160.60:FF:000614">
    <property type="entry name" value="Zinc finger protein 142"/>
    <property type="match status" value="1"/>
</dbReference>
<dbReference type="Proteomes" id="UP000299102">
    <property type="component" value="Unassembled WGS sequence"/>
</dbReference>
<dbReference type="Pfam" id="PF00096">
    <property type="entry name" value="zf-C2H2"/>
    <property type="match status" value="1"/>
</dbReference>
<keyword evidence="15" id="KW-1185">Reference proteome</keyword>
<sequence length="323" mass="36906">MRTHTGEKPFRCERCDFGSFEISNLKRHMRIHTGEKPHRCRLCEYNASELNHLKIHMRTHTGEKPYKCEYCEYSASQPWNLKVHKRTHTGEKPYKCKHCEYSASGPGPLKIHTRTHTGEKPYKCKQCEYCACQLRQLKIHMRTHTGEKPYKCDQCEYSTPRAGDLKAHIRTHSDERRYKCGQCEYSATRQCKRIGKKKEHTAGEAAWSHSLRARPLPLHVPVQSLDRRLDKMPKLRRVHDADSMPGSHHMQCVTRMNCRFTKGYEPYVNGSKGANCLQLVVFPTIAKSRYCSAVHIPVPGAVAGGSCPGPEATATAAVFGKKI</sequence>
<keyword evidence="5 12" id="KW-0863">Zinc-finger</keyword>
<evidence type="ECO:0000256" key="8">
    <source>
        <dbReference type="ARBA" id="ARBA00023125"/>
    </source>
</evidence>
<accession>A0A4C1ZYI2</accession>
<dbReference type="FunFam" id="3.30.160.60:FF:000630">
    <property type="entry name" value="Zinc finger protein 180"/>
    <property type="match status" value="3"/>
</dbReference>
<evidence type="ECO:0000256" key="11">
    <source>
        <dbReference type="ARBA" id="ARBA00037948"/>
    </source>
</evidence>
<dbReference type="GO" id="GO:0008270">
    <property type="term" value="F:zinc ion binding"/>
    <property type="evidence" value="ECO:0007669"/>
    <property type="project" value="UniProtKB-KW"/>
</dbReference>
<dbReference type="PROSITE" id="PS50157">
    <property type="entry name" value="ZINC_FINGER_C2H2_2"/>
    <property type="match status" value="6"/>
</dbReference>
<dbReference type="Gene3D" id="3.30.160.60">
    <property type="entry name" value="Classic Zinc Finger"/>
    <property type="match status" value="6"/>
</dbReference>
<dbReference type="InterPro" id="IPR050527">
    <property type="entry name" value="Snail/Krueppel_Znf"/>
</dbReference>
<evidence type="ECO:0000256" key="4">
    <source>
        <dbReference type="ARBA" id="ARBA00022737"/>
    </source>
</evidence>
<dbReference type="InterPro" id="IPR013087">
    <property type="entry name" value="Znf_C2H2_type"/>
</dbReference>
<keyword evidence="9" id="KW-0804">Transcription</keyword>
<dbReference type="OrthoDB" id="9411774at2759"/>
<organism evidence="14 15">
    <name type="scientific">Eumeta variegata</name>
    <name type="common">Bagworm moth</name>
    <name type="synonym">Eumeta japonica</name>
    <dbReference type="NCBI Taxonomy" id="151549"/>
    <lineage>
        <taxon>Eukaryota</taxon>
        <taxon>Metazoa</taxon>
        <taxon>Ecdysozoa</taxon>
        <taxon>Arthropoda</taxon>
        <taxon>Hexapoda</taxon>
        <taxon>Insecta</taxon>
        <taxon>Pterygota</taxon>
        <taxon>Neoptera</taxon>
        <taxon>Endopterygota</taxon>
        <taxon>Lepidoptera</taxon>
        <taxon>Glossata</taxon>
        <taxon>Ditrysia</taxon>
        <taxon>Tineoidea</taxon>
        <taxon>Psychidae</taxon>
        <taxon>Oiketicinae</taxon>
        <taxon>Eumeta</taxon>
    </lineage>
</organism>
<dbReference type="PANTHER" id="PTHR24388">
    <property type="entry name" value="ZINC FINGER PROTEIN"/>
    <property type="match status" value="1"/>
</dbReference>
<dbReference type="PANTHER" id="PTHR24388:SF43">
    <property type="entry name" value="ZINC FINGER PROTEIN 513"/>
    <property type="match status" value="1"/>
</dbReference>
<keyword evidence="7" id="KW-0805">Transcription regulation</keyword>
<proteinExistence type="inferred from homology"/>
<feature type="domain" description="C2H2-type" evidence="13">
    <location>
        <begin position="10"/>
        <end position="37"/>
    </location>
</feature>
<feature type="domain" description="C2H2-type" evidence="13">
    <location>
        <begin position="38"/>
        <end position="65"/>
    </location>
</feature>
<evidence type="ECO:0000259" key="13">
    <source>
        <dbReference type="PROSITE" id="PS50157"/>
    </source>
</evidence>
<dbReference type="SUPFAM" id="SSF57667">
    <property type="entry name" value="beta-beta-alpha zinc fingers"/>
    <property type="match status" value="4"/>
</dbReference>
<evidence type="ECO:0000256" key="6">
    <source>
        <dbReference type="ARBA" id="ARBA00022833"/>
    </source>
</evidence>
<dbReference type="Pfam" id="PF13909">
    <property type="entry name" value="zf-H2C2_5"/>
    <property type="match status" value="1"/>
</dbReference>
<keyword evidence="3" id="KW-0479">Metal-binding</keyword>
<name>A0A4C1ZYI2_EUMVA</name>
<comment type="similarity">
    <text evidence="2">Belongs to the hunchback C2H2-type zinc-finger protein family.</text>
</comment>
<evidence type="ECO:0000313" key="15">
    <source>
        <dbReference type="Proteomes" id="UP000299102"/>
    </source>
</evidence>
<evidence type="ECO:0000256" key="7">
    <source>
        <dbReference type="ARBA" id="ARBA00023015"/>
    </source>
</evidence>
<evidence type="ECO:0000256" key="10">
    <source>
        <dbReference type="ARBA" id="ARBA00023242"/>
    </source>
</evidence>
<dbReference type="STRING" id="151549.A0A4C1ZYI2"/>
<evidence type="ECO:0000256" key="2">
    <source>
        <dbReference type="ARBA" id="ARBA00007746"/>
    </source>
</evidence>
<dbReference type="FunFam" id="3.30.160.60:FF:000049">
    <property type="entry name" value="transcriptional repressor CTCF isoform X1"/>
    <property type="match status" value="1"/>
</dbReference>
<evidence type="ECO:0000256" key="5">
    <source>
        <dbReference type="ARBA" id="ARBA00022771"/>
    </source>
</evidence>
<comment type="subcellular location">
    <subcellularLocation>
        <location evidence="1">Nucleus</location>
    </subcellularLocation>
</comment>